<organism evidence="3 4">
    <name type="scientific">Candidatus Ornithomonoglobus intestinigallinarum</name>
    <dbReference type="NCBI Taxonomy" id="2840894"/>
    <lineage>
        <taxon>Bacteria</taxon>
        <taxon>Bacillati</taxon>
        <taxon>Bacillota</taxon>
        <taxon>Clostridia</taxon>
        <taxon>Candidatus Ornithomonoglobus</taxon>
    </lineage>
</organism>
<protein>
    <recommendedName>
        <fullName evidence="5">Cell division protein FtsL</fullName>
    </recommendedName>
</protein>
<sequence length="154" mass="17417">MAYEEEYDVPLREQKPQKHRKQVRRPNGRLRYIRYICAITIMSLAAGFMISTFVAVHETRATVAALEDELAEEEAITSQKAFDLDHSVDLATIEEEATARLGMQRPESYQTVYVNVEREDVAEKTADEVENAGNTIAGAFKSIIGNIVEFFSIK</sequence>
<keyword evidence="2" id="KW-0472">Membrane</keyword>
<reference evidence="3" key="2">
    <citation type="journal article" date="2021" name="PeerJ">
        <title>Extensive microbial diversity within the chicken gut microbiome revealed by metagenomics and culture.</title>
        <authorList>
            <person name="Gilroy R."/>
            <person name="Ravi A."/>
            <person name="Getino M."/>
            <person name="Pursley I."/>
            <person name="Horton D.L."/>
            <person name="Alikhan N.F."/>
            <person name="Baker D."/>
            <person name="Gharbi K."/>
            <person name="Hall N."/>
            <person name="Watson M."/>
            <person name="Adriaenssens E.M."/>
            <person name="Foster-Nyarko E."/>
            <person name="Jarju S."/>
            <person name="Secka A."/>
            <person name="Antonio M."/>
            <person name="Oren A."/>
            <person name="Chaudhuri R.R."/>
            <person name="La Ragione R."/>
            <person name="Hildebrand F."/>
            <person name="Pallen M.J."/>
        </authorList>
    </citation>
    <scope>NUCLEOTIDE SEQUENCE</scope>
    <source>
        <strain evidence="3">CHK181-108</strain>
    </source>
</reference>
<feature type="region of interest" description="Disordered" evidence="1">
    <location>
        <begin position="1"/>
        <end position="23"/>
    </location>
</feature>
<evidence type="ECO:0000256" key="2">
    <source>
        <dbReference type="SAM" id="Phobius"/>
    </source>
</evidence>
<evidence type="ECO:0000313" key="4">
    <source>
        <dbReference type="Proteomes" id="UP000824165"/>
    </source>
</evidence>
<evidence type="ECO:0000256" key="1">
    <source>
        <dbReference type="SAM" id="MobiDB-lite"/>
    </source>
</evidence>
<dbReference type="EMBL" id="DVLU01000054">
    <property type="protein sequence ID" value="HIT85361.1"/>
    <property type="molecule type" value="Genomic_DNA"/>
</dbReference>
<keyword evidence="2" id="KW-1133">Transmembrane helix</keyword>
<name>A0A9D1H3C1_9FIRM</name>
<evidence type="ECO:0008006" key="5">
    <source>
        <dbReference type="Google" id="ProtNLM"/>
    </source>
</evidence>
<dbReference type="AlphaFoldDB" id="A0A9D1H3C1"/>
<gene>
    <name evidence="3" type="ORF">IAA60_05590</name>
</gene>
<proteinExistence type="predicted"/>
<comment type="caution">
    <text evidence="3">The sequence shown here is derived from an EMBL/GenBank/DDBJ whole genome shotgun (WGS) entry which is preliminary data.</text>
</comment>
<evidence type="ECO:0000313" key="3">
    <source>
        <dbReference type="EMBL" id="HIT85361.1"/>
    </source>
</evidence>
<keyword evidence="2" id="KW-0812">Transmembrane</keyword>
<reference evidence="3" key="1">
    <citation type="submission" date="2020-10" db="EMBL/GenBank/DDBJ databases">
        <authorList>
            <person name="Gilroy R."/>
        </authorList>
    </citation>
    <scope>NUCLEOTIDE SEQUENCE</scope>
    <source>
        <strain evidence="3">CHK181-108</strain>
    </source>
</reference>
<accession>A0A9D1H3C1</accession>
<dbReference type="Proteomes" id="UP000824165">
    <property type="component" value="Unassembled WGS sequence"/>
</dbReference>
<feature type="transmembrane region" description="Helical" evidence="2">
    <location>
        <begin position="32"/>
        <end position="56"/>
    </location>
</feature>